<keyword evidence="2" id="KW-1185">Reference proteome</keyword>
<dbReference type="Proteomes" id="UP000278143">
    <property type="component" value="Unassembled WGS sequence"/>
</dbReference>
<organism evidence="1 2">
    <name type="scientific">Syncephalis pseudoplumigaleata</name>
    <dbReference type="NCBI Taxonomy" id="1712513"/>
    <lineage>
        <taxon>Eukaryota</taxon>
        <taxon>Fungi</taxon>
        <taxon>Fungi incertae sedis</taxon>
        <taxon>Zoopagomycota</taxon>
        <taxon>Zoopagomycotina</taxon>
        <taxon>Zoopagomycetes</taxon>
        <taxon>Zoopagales</taxon>
        <taxon>Piptocephalidaceae</taxon>
        <taxon>Syncephalis</taxon>
    </lineage>
</organism>
<evidence type="ECO:0000313" key="2">
    <source>
        <dbReference type="Proteomes" id="UP000278143"/>
    </source>
</evidence>
<accession>A0A4P9Z592</accession>
<gene>
    <name evidence="1" type="ORF">SYNPS1DRAFT_10146</name>
</gene>
<reference evidence="2" key="1">
    <citation type="journal article" date="2018" name="Nat. Microbiol.">
        <title>Leveraging single-cell genomics to expand the fungal tree of life.</title>
        <authorList>
            <person name="Ahrendt S.R."/>
            <person name="Quandt C.A."/>
            <person name="Ciobanu D."/>
            <person name="Clum A."/>
            <person name="Salamov A."/>
            <person name="Andreopoulos B."/>
            <person name="Cheng J.F."/>
            <person name="Woyke T."/>
            <person name="Pelin A."/>
            <person name="Henrissat B."/>
            <person name="Reynolds N.K."/>
            <person name="Benny G.L."/>
            <person name="Smith M.E."/>
            <person name="James T.Y."/>
            <person name="Grigoriev I.V."/>
        </authorList>
    </citation>
    <scope>NUCLEOTIDE SEQUENCE [LARGE SCALE GENOMIC DNA]</scope>
    <source>
        <strain evidence="2">Benny S71-1</strain>
    </source>
</reference>
<feature type="non-terminal residue" evidence="1">
    <location>
        <position position="1"/>
    </location>
</feature>
<sequence>KAAGDLTSTVETIQQQLAVLLQTPYSEVAGRLKASDRAKFQVMLAYTLSSLFW</sequence>
<proteinExistence type="predicted"/>
<name>A0A4P9Z592_9FUNG</name>
<dbReference type="OrthoDB" id="10261072at2759"/>
<evidence type="ECO:0000313" key="1">
    <source>
        <dbReference type="EMBL" id="RKP27618.1"/>
    </source>
</evidence>
<dbReference type="AlphaFoldDB" id="A0A4P9Z592"/>
<feature type="non-terminal residue" evidence="1">
    <location>
        <position position="53"/>
    </location>
</feature>
<protein>
    <submittedName>
        <fullName evidence="1">Uncharacterized protein</fullName>
    </submittedName>
</protein>
<dbReference type="EMBL" id="KZ989179">
    <property type="protein sequence ID" value="RKP27618.1"/>
    <property type="molecule type" value="Genomic_DNA"/>
</dbReference>